<comment type="subcellular location">
    <subcellularLocation>
        <location evidence="1">Nucleus</location>
    </subcellularLocation>
</comment>
<dbReference type="Proteomes" id="UP000187203">
    <property type="component" value="Unassembled WGS sequence"/>
</dbReference>
<dbReference type="AlphaFoldDB" id="A0A1R3KMN4"/>
<dbReference type="GO" id="GO:0007129">
    <property type="term" value="P:homologous chromosome pairing at meiosis"/>
    <property type="evidence" value="ECO:0007669"/>
    <property type="project" value="TreeGrafter"/>
</dbReference>
<keyword evidence="3" id="KW-0832">Ubl conjugation</keyword>
<dbReference type="GO" id="GO:0005634">
    <property type="term" value="C:nucleus"/>
    <property type="evidence" value="ECO:0007669"/>
    <property type="project" value="UniProtKB-SubCell"/>
</dbReference>
<evidence type="ECO:0000256" key="6">
    <source>
        <dbReference type="SAM" id="MobiDB-lite"/>
    </source>
</evidence>
<keyword evidence="4" id="KW-0539">Nucleus</keyword>
<organism evidence="7 8">
    <name type="scientific">Corchorus olitorius</name>
    <dbReference type="NCBI Taxonomy" id="93759"/>
    <lineage>
        <taxon>Eukaryota</taxon>
        <taxon>Viridiplantae</taxon>
        <taxon>Streptophyta</taxon>
        <taxon>Embryophyta</taxon>
        <taxon>Tracheophyta</taxon>
        <taxon>Spermatophyta</taxon>
        <taxon>Magnoliopsida</taxon>
        <taxon>eudicotyledons</taxon>
        <taxon>Gunneridae</taxon>
        <taxon>Pentapetalae</taxon>
        <taxon>rosids</taxon>
        <taxon>malvids</taxon>
        <taxon>Malvales</taxon>
        <taxon>Malvaceae</taxon>
        <taxon>Grewioideae</taxon>
        <taxon>Apeibeae</taxon>
        <taxon>Corchorus</taxon>
    </lineage>
</organism>
<dbReference type="GO" id="GO:1990918">
    <property type="term" value="P:double-strand break repair involved in meiotic recombination"/>
    <property type="evidence" value="ECO:0007669"/>
    <property type="project" value="TreeGrafter"/>
</dbReference>
<reference evidence="8" key="1">
    <citation type="submission" date="2013-09" db="EMBL/GenBank/DDBJ databases">
        <title>Corchorus olitorius genome sequencing.</title>
        <authorList>
            <person name="Alam M."/>
            <person name="Haque M.S."/>
            <person name="Islam M.S."/>
            <person name="Emdad E.M."/>
            <person name="Islam M.M."/>
            <person name="Ahmed B."/>
            <person name="Halim A."/>
            <person name="Hossen Q.M.M."/>
            <person name="Hossain M.Z."/>
            <person name="Ahmed R."/>
            <person name="Khan M.M."/>
            <person name="Islam R."/>
            <person name="Rashid M.M."/>
            <person name="Khan S.A."/>
            <person name="Rahman M.S."/>
            <person name="Alam M."/>
            <person name="Yahiya A.S."/>
            <person name="Khan M.S."/>
            <person name="Azam M.S."/>
            <person name="Haque T."/>
            <person name="Lashkar M.Z.H."/>
            <person name="Akhand A.I."/>
            <person name="Morshed G."/>
            <person name="Roy S."/>
            <person name="Uddin K.S."/>
            <person name="Rabeya T."/>
            <person name="Hossain A.S."/>
            <person name="Chowdhury A."/>
            <person name="Snigdha A.R."/>
            <person name="Mortoza M.S."/>
            <person name="Matin S.A."/>
            <person name="Hoque S.M.E."/>
            <person name="Islam M.K."/>
            <person name="Roy D.K."/>
            <person name="Haider R."/>
            <person name="Moosa M.M."/>
            <person name="Elias S.M."/>
            <person name="Hasan A.M."/>
            <person name="Jahan S."/>
            <person name="Shafiuddin M."/>
            <person name="Mahmood N."/>
            <person name="Shommy N.S."/>
        </authorList>
    </citation>
    <scope>NUCLEOTIDE SEQUENCE [LARGE SCALE GENOMIC DNA]</scope>
    <source>
        <strain evidence="8">cv. O-4</strain>
    </source>
</reference>
<dbReference type="GO" id="GO:0070182">
    <property type="term" value="F:DNA polymerase binding"/>
    <property type="evidence" value="ECO:0007669"/>
    <property type="project" value="TreeGrafter"/>
</dbReference>
<dbReference type="PANTHER" id="PTHR32086:SF0">
    <property type="entry name" value="FANCONI ANEMIA GROUP D2 PROTEIN"/>
    <property type="match status" value="1"/>
</dbReference>
<evidence type="ECO:0000256" key="4">
    <source>
        <dbReference type="ARBA" id="ARBA00023242"/>
    </source>
</evidence>
<feature type="region of interest" description="Disordered" evidence="6">
    <location>
        <begin position="1"/>
        <end position="78"/>
    </location>
</feature>
<feature type="compositionally biased region" description="Basic and acidic residues" evidence="6">
    <location>
        <begin position="60"/>
        <end position="75"/>
    </location>
</feature>
<dbReference type="STRING" id="93759.A0A1R3KMN4"/>
<evidence type="ECO:0000256" key="5">
    <source>
        <dbReference type="ARBA" id="ARBA00093456"/>
    </source>
</evidence>
<dbReference type="GO" id="GO:0000793">
    <property type="term" value="C:condensed chromosome"/>
    <property type="evidence" value="ECO:0007669"/>
    <property type="project" value="TreeGrafter"/>
</dbReference>
<evidence type="ECO:0000313" key="8">
    <source>
        <dbReference type="Proteomes" id="UP000187203"/>
    </source>
</evidence>
<proteinExistence type="inferred from homology"/>
<dbReference type="GO" id="GO:0031573">
    <property type="term" value="P:mitotic intra-S DNA damage checkpoint signaling"/>
    <property type="evidence" value="ECO:0007669"/>
    <property type="project" value="TreeGrafter"/>
</dbReference>
<keyword evidence="8" id="KW-1185">Reference proteome</keyword>
<feature type="compositionally biased region" description="Polar residues" evidence="6">
    <location>
        <begin position="50"/>
        <end position="59"/>
    </location>
</feature>
<protein>
    <submittedName>
        <fullName evidence="7">Uncharacterized protein</fullName>
    </submittedName>
</protein>
<sequence>MEKKNEPKMTHESTSPNKGKHKKIAKTSTSADGKLRQPTLLDVLRKAGVVTSQEIPSENTSKERTSAPGDQHSHVFNESVPVEVSPVAQALESQKFRFRPLLKECFSILTFSKNHDSSCTDHEAEVKEVVRLEKCRPGFQPENVHTHLIKMQKNVNVVVALVNMSRTSDKM</sequence>
<dbReference type="PANTHER" id="PTHR32086">
    <property type="entry name" value="FANCONI ANEMIA GROUP D2 PROTEIN"/>
    <property type="match status" value="1"/>
</dbReference>
<name>A0A1R3KMN4_9ROSI</name>
<dbReference type="GO" id="GO:0036297">
    <property type="term" value="P:interstrand cross-link repair"/>
    <property type="evidence" value="ECO:0007669"/>
    <property type="project" value="TreeGrafter"/>
</dbReference>
<evidence type="ECO:0000256" key="1">
    <source>
        <dbReference type="ARBA" id="ARBA00004123"/>
    </source>
</evidence>
<dbReference type="InterPro" id="IPR029448">
    <property type="entry name" value="FANCD2"/>
</dbReference>
<comment type="caution">
    <text evidence="7">The sequence shown here is derived from an EMBL/GenBank/DDBJ whole genome shotgun (WGS) entry which is preliminary data.</text>
</comment>
<accession>A0A1R3KMN4</accession>
<evidence type="ECO:0000256" key="3">
    <source>
        <dbReference type="ARBA" id="ARBA00022843"/>
    </source>
</evidence>
<dbReference type="EMBL" id="AWUE01012779">
    <property type="protein sequence ID" value="OMP08346.1"/>
    <property type="molecule type" value="Genomic_DNA"/>
</dbReference>
<feature type="compositionally biased region" description="Basic and acidic residues" evidence="6">
    <location>
        <begin position="1"/>
        <end position="11"/>
    </location>
</feature>
<dbReference type="OrthoDB" id="27031at2759"/>
<evidence type="ECO:0000256" key="2">
    <source>
        <dbReference type="ARBA" id="ARBA00022499"/>
    </source>
</evidence>
<comment type="similarity">
    <text evidence="5">Belongs to the Fanconi anemia protein FANCD2 family.</text>
</comment>
<keyword evidence="2" id="KW-1017">Isopeptide bond</keyword>
<evidence type="ECO:0000313" key="7">
    <source>
        <dbReference type="EMBL" id="OMP08346.1"/>
    </source>
</evidence>
<gene>
    <name evidence="7" type="ORF">COLO4_06564</name>
</gene>